<feature type="chain" id="PRO_5035463009" description="Gustatory receptor" evidence="9">
    <location>
        <begin position="17"/>
        <end position="111"/>
    </location>
</feature>
<evidence type="ECO:0000256" key="6">
    <source>
        <dbReference type="ARBA" id="ARBA00023170"/>
    </source>
</evidence>
<dbReference type="GO" id="GO:0043025">
    <property type="term" value="C:neuronal cell body"/>
    <property type="evidence" value="ECO:0007669"/>
    <property type="project" value="TreeGrafter"/>
</dbReference>
<evidence type="ECO:0000256" key="8">
    <source>
        <dbReference type="SAM" id="Phobius"/>
    </source>
</evidence>
<reference evidence="10" key="1">
    <citation type="submission" date="2019-08" db="EMBL/GenBank/DDBJ databases">
        <title>The genome of the North American firefly Photinus pyralis.</title>
        <authorList>
            <consortium name="Photinus pyralis genome working group"/>
            <person name="Fallon T.R."/>
            <person name="Sander Lower S.E."/>
            <person name="Weng J.-K."/>
        </authorList>
    </citation>
    <scope>NUCLEOTIDE SEQUENCE</scope>
    <source>
        <strain evidence="10">TRF0915ILg1</strain>
        <tissue evidence="10">Whole body</tissue>
    </source>
</reference>
<protein>
    <recommendedName>
        <fullName evidence="12">Gustatory receptor</fullName>
    </recommendedName>
</protein>
<evidence type="ECO:0000256" key="9">
    <source>
        <dbReference type="SAM" id="SignalP"/>
    </source>
</evidence>
<evidence type="ECO:0000256" key="5">
    <source>
        <dbReference type="ARBA" id="ARBA00023136"/>
    </source>
</evidence>
<evidence type="ECO:0000256" key="4">
    <source>
        <dbReference type="ARBA" id="ARBA00022989"/>
    </source>
</evidence>
<dbReference type="PANTHER" id="PTHR21143">
    <property type="entry name" value="INVERTEBRATE GUSTATORY RECEPTOR"/>
    <property type="match status" value="1"/>
</dbReference>
<evidence type="ECO:0000256" key="7">
    <source>
        <dbReference type="ARBA" id="ARBA00023224"/>
    </source>
</evidence>
<evidence type="ECO:0000256" key="3">
    <source>
        <dbReference type="ARBA" id="ARBA00022692"/>
    </source>
</evidence>
<keyword evidence="11" id="KW-1185">Reference proteome</keyword>
<evidence type="ECO:0000313" key="11">
    <source>
        <dbReference type="Proteomes" id="UP000801492"/>
    </source>
</evidence>
<dbReference type="EMBL" id="VTPC01007656">
    <property type="protein sequence ID" value="KAF2893803.1"/>
    <property type="molecule type" value="Genomic_DNA"/>
</dbReference>
<dbReference type="Proteomes" id="UP000801492">
    <property type="component" value="Unassembled WGS sequence"/>
</dbReference>
<keyword evidence="2" id="KW-1003">Cell membrane</keyword>
<evidence type="ECO:0000313" key="10">
    <source>
        <dbReference type="EMBL" id="KAF2893803.1"/>
    </source>
</evidence>
<evidence type="ECO:0000256" key="2">
    <source>
        <dbReference type="ARBA" id="ARBA00022475"/>
    </source>
</evidence>
<dbReference type="Pfam" id="PF08395">
    <property type="entry name" value="7tm_7"/>
    <property type="match status" value="1"/>
</dbReference>
<evidence type="ECO:0000256" key="1">
    <source>
        <dbReference type="ARBA" id="ARBA00004651"/>
    </source>
</evidence>
<comment type="caution">
    <text evidence="10">The sequence shown here is derived from an EMBL/GenBank/DDBJ whole genome shotgun (WGS) entry which is preliminary data.</text>
</comment>
<evidence type="ECO:0008006" key="12">
    <source>
        <dbReference type="Google" id="ProtNLM"/>
    </source>
</evidence>
<dbReference type="AlphaFoldDB" id="A0A8K0GD07"/>
<feature type="transmembrane region" description="Helical" evidence="8">
    <location>
        <begin position="73"/>
        <end position="94"/>
    </location>
</feature>
<dbReference type="GO" id="GO:0007635">
    <property type="term" value="P:chemosensory behavior"/>
    <property type="evidence" value="ECO:0007669"/>
    <property type="project" value="TreeGrafter"/>
</dbReference>
<dbReference type="GO" id="GO:0030424">
    <property type="term" value="C:axon"/>
    <property type="evidence" value="ECO:0007669"/>
    <property type="project" value="TreeGrafter"/>
</dbReference>
<keyword evidence="7" id="KW-0807">Transducer</keyword>
<keyword evidence="9" id="KW-0732">Signal</keyword>
<dbReference type="InterPro" id="IPR013604">
    <property type="entry name" value="7TM_chemorcpt"/>
</dbReference>
<dbReference type="GO" id="GO:0050909">
    <property type="term" value="P:sensory perception of taste"/>
    <property type="evidence" value="ECO:0007669"/>
    <property type="project" value="InterPro"/>
</dbReference>
<keyword evidence="4 8" id="KW-1133">Transmembrane helix</keyword>
<dbReference type="GO" id="GO:0030425">
    <property type="term" value="C:dendrite"/>
    <property type="evidence" value="ECO:0007669"/>
    <property type="project" value="TreeGrafter"/>
</dbReference>
<dbReference type="PANTHER" id="PTHR21143:SF134">
    <property type="entry name" value="GUSTATORY RECEPTOR"/>
    <property type="match status" value="1"/>
</dbReference>
<keyword evidence="3 8" id="KW-0812">Transmembrane</keyword>
<comment type="subcellular location">
    <subcellularLocation>
        <location evidence="1">Cell membrane</location>
        <topology evidence="1">Multi-pass membrane protein</topology>
    </subcellularLocation>
</comment>
<feature type="signal peptide" evidence="9">
    <location>
        <begin position="1"/>
        <end position="16"/>
    </location>
</feature>
<dbReference type="OrthoDB" id="6815404at2759"/>
<dbReference type="GO" id="GO:0007165">
    <property type="term" value="P:signal transduction"/>
    <property type="evidence" value="ECO:0007669"/>
    <property type="project" value="UniProtKB-KW"/>
</dbReference>
<dbReference type="GO" id="GO:0008049">
    <property type="term" value="P:male courtship behavior"/>
    <property type="evidence" value="ECO:0007669"/>
    <property type="project" value="TreeGrafter"/>
</dbReference>
<accession>A0A8K0GD07</accession>
<organism evidence="10 11">
    <name type="scientific">Ignelater luminosus</name>
    <name type="common">Cucubano</name>
    <name type="synonym">Pyrophorus luminosus</name>
    <dbReference type="NCBI Taxonomy" id="2038154"/>
    <lineage>
        <taxon>Eukaryota</taxon>
        <taxon>Metazoa</taxon>
        <taxon>Ecdysozoa</taxon>
        <taxon>Arthropoda</taxon>
        <taxon>Hexapoda</taxon>
        <taxon>Insecta</taxon>
        <taxon>Pterygota</taxon>
        <taxon>Neoptera</taxon>
        <taxon>Endopterygota</taxon>
        <taxon>Coleoptera</taxon>
        <taxon>Polyphaga</taxon>
        <taxon>Elateriformia</taxon>
        <taxon>Elateroidea</taxon>
        <taxon>Elateridae</taxon>
        <taxon>Agrypninae</taxon>
        <taxon>Pyrophorini</taxon>
        <taxon>Ignelater</taxon>
    </lineage>
</organism>
<keyword evidence="5 8" id="KW-0472">Membrane</keyword>
<dbReference type="GO" id="GO:0005886">
    <property type="term" value="C:plasma membrane"/>
    <property type="evidence" value="ECO:0007669"/>
    <property type="project" value="UniProtKB-SubCell"/>
</dbReference>
<sequence>MWAVVKLGVLFHLTYTCNQTKNEAIKSTVIIHQIQNRYKNDIIDEIIAFSKQVLHWNFRFTAHDLFDIDMSTFYLMLTSAATYLIILIQMDIAVKQNFKFSFSNTTFRIGK</sequence>
<keyword evidence="6" id="KW-0675">Receptor</keyword>
<proteinExistence type="predicted"/>
<gene>
    <name evidence="10" type="ORF">ILUMI_12370</name>
</gene>
<name>A0A8K0GD07_IGNLU</name>